<dbReference type="AlphaFoldDB" id="A0A8E2DVK2"/>
<feature type="compositionally biased region" description="Low complexity" evidence="1">
    <location>
        <begin position="214"/>
        <end position="225"/>
    </location>
</feature>
<organism evidence="2 3">
    <name type="scientific">Obba rivulosa</name>
    <dbReference type="NCBI Taxonomy" id="1052685"/>
    <lineage>
        <taxon>Eukaryota</taxon>
        <taxon>Fungi</taxon>
        <taxon>Dikarya</taxon>
        <taxon>Basidiomycota</taxon>
        <taxon>Agaricomycotina</taxon>
        <taxon>Agaricomycetes</taxon>
        <taxon>Polyporales</taxon>
        <taxon>Gelatoporiaceae</taxon>
        <taxon>Obba</taxon>
    </lineage>
</organism>
<feature type="compositionally biased region" description="Pro residues" evidence="1">
    <location>
        <begin position="659"/>
        <end position="673"/>
    </location>
</feature>
<feature type="compositionally biased region" description="Basic and acidic residues" evidence="1">
    <location>
        <begin position="64"/>
        <end position="74"/>
    </location>
</feature>
<feature type="compositionally biased region" description="Polar residues" evidence="1">
    <location>
        <begin position="769"/>
        <end position="781"/>
    </location>
</feature>
<feature type="compositionally biased region" description="Polar residues" evidence="1">
    <location>
        <begin position="529"/>
        <end position="538"/>
    </location>
</feature>
<dbReference type="OrthoDB" id="2804693at2759"/>
<evidence type="ECO:0000256" key="1">
    <source>
        <dbReference type="SAM" id="MobiDB-lite"/>
    </source>
</evidence>
<feature type="compositionally biased region" description="Acidic residues" evidence="1">
    <location>
        <begin position="936"/>
        <end position="949"/>
    </location>
</feature>
<feature type="compositionally biased region" description="Low complexity" evidence="1">
    <location>
        <begin position="193"/>
        <end position="206"/>
    </location>
</feature>
<feature type="region of interest" description="Disordered" evidence="1">
    <location>
        <begin position="926"/>
        <end position="949"/>
    </location>
</feature>
<evidence type="ECO:0000313" key="3">
    <source>
        <dbReference type="Proteomes" id="UP000250043"/>
    </source>
</evidence>
<feature type="compositionally biased region" description="Polar residues" evidence="1">
    <location>
        <begin position="181"/>
        <end position="192"/>
    </location>
</feature>
<feature type="region of interest" description="Disordered" evidence="1">
    <location>
        <begin position="57"/>
        <end position="89"/>
    </location>
</feature>
<feature type="region of interest" description="Disordered" evidence="1">
    <location>
        <begin position="747"/>
        <end position="790"/>
    </location>
</feature>
<feature type="region of interest" description="Disordered" evidence="1">
    <location>
        <begin position="353"/>
        <end position="380"/>
    </location>
</feature>
<feature type="region of interest" description="Disordered" evidence="1">
    <location>
        <begin position="138"/>
        <end position="247"/>
    </location>
</feature>
<feature type="compositionally biased region" description="Basic and acidic residues" evidence="1">
    <location>
        <begin position="624"/>
        <end position="635"/>
    </location>
</feature>
<feature type="region of interest" description="Disordered" evidence="1">
    <location>
        <begin position="806"/>
        <end position="848"/>
    </location>
</feature>
<accession>A0A8E2DVK2</accession>
<feature type="region of interest" description="Disordered" evidence="1">
    <location>
        <begin position="456"/>
        <end position="480"/>
    </location>
</feature>
<sequence>MSSSTPFFPGAWPASVHSISQDDIPEVQTTRRNNGVGWCDTEQSAEKVLRQATVKNGQSPIAQHEPHEVGEHARSTQSPGCPRSPMSADFSLRSHMSEATVGLRECFPTSYWILTAYIHPKESSATTSDDVLTPDLVQSHVWPSPANPSRRLSRKNSAREHAPFSRFTSSPRPAGGVSTVPFPTSPHNSIHTPSPYLDPPLSSFPSDLPPIPLPLSSLSQQSLLSNDDTPPVPPTSPRSRTSSEMSFLSIESPEADVEELVVEPTRHDVSQIEGLLTVAPATPQDERHMVSSTASSYDMVPKGDSPVLPSENSLGLSEHRVMTHGGTMSPFSPASSADLDAFAMAAAAAAQRSQGSFSTPDSGHSAHSDTRLISDTPPSISACYDSRTSRSANATSLALAALSSTIPAIPQIHRSNYANKCPCGCEDWLDRASITEKHIRRRTAPALSDFASGRTISSRVDVGPSPNATPEVKGNRQGKALSKVKKFGGRLWNLLKTAKSGSEGFQSGEIGVKTTTTTAVTAVEYRPEQTISSPSSRAARTHRHSLPLPGHLATSTEPDRRQSFLPISSNDSKPRLSLPFQHARARTQPAEQGRRDSGLVASTLPATPVRTNRQRTRTAPGTLTDKENIPPDVRKSPGFSFSSAFSRSKLDILRNTVAPHPPLPPLPPIPPPVHHARGTSPGQKRESATERRSRERAARSRSVTAGGWAREDIHSWASELATLSRPRAPQESITVDSVDADITPSRARAMSQPLQTPPPSPPQVRTARRNSQPLLAQTETPTPVRPGRRARGFSLSSVMRLGAKVVSGSAEKRPNDSANAIASSHDSSPADCRGEPITGRGRLRSGTISSDGGILGVLSRSFGDGQKSAPDSELESMSFARTLDFTSASVSTTELEIARDYEPIYVAHRGSLDGVQNAPPMRLQLSPEMSVMVSSNEDEGEREEREEERDFMRALGLEFDEIMTRARNESGRM</sequence>
<feature type="compositionally biased region" description="Polar residues" evidence="1">
    <location>
        <begin position="353"/>
        <end position="362"/>
    </location>
</feature>
<proteinExistence type="predicted"/>
<evidence type="ECO:0000313" key="2">
    <source>
        <dbReference type="EMBL" id="OCH96461.1"/>
    </source>
</evidence>
<feature type="compositionally biased region" description="Basic and acidic residues" evidence="1">
    <location>
        <begin position="683"/>
        <end position="698"/>
    </location>
</feature>
<dbReference type="Proteomes" id="UP000250043">
    <property type="component" value="Unassembled WGS sequence"/>
</dbReference>
<feature type="region of interest" description="Disordered" evidence="1">
    <location>
        <begin position="656"/>
        <end position="707"/>
    </location>
</feature>
<reference evidence="2 3" key="1">
    <citation type="submission" date="2016-07" db="EMBL/GenBank/DDBJ databases">
        <title>Draft genome of the white-rot fungus Obba rivulosa 3A-2.</title>
        <authorList>
            <consortium name="DOE Joint Genome Institute"/>
            <person name="Miettinen O."/>
            <person name="Riley R."/>
            <person name="Acob R."/>
            <person name="Barry K."/>
            <person name="Cullen D."/>
            <person name="De Vries R."/>
            <person name="Hainaut M."/>
            <person name="Hatakka A."/>
            <person name="Henrissat B."/>
            <person name="Hilden K."/>
            <person name="Kuo R."/>
            <person name="Labutti K."/>
            <person name="Lipzen A."/>
            <person name="Makela M.R."/>
            <person name="Sandor L."/>
            <person name="Spatafora J.W."/>
            <person name="Grigoriev I.V."/>
            <person name="Hibbett D.S."/>
        </authorList>
    </citation>
    <scope>NUCLEOTIDE SEQUENCE [LARGE SCALE GENOMIC DNA]</scope>
    <source>
        <strain evidence="2 3">3A-2</strain>
    </source>
</reference>
<feature type="compositionally biased region" description="Polar residues" evidence="1">
    <location>
        <begin position="816"/>
        <end position="827"/>
    </location>
</feature>
<name>A0A8E2DVK2_9APHY</name>
<gene>
    <name evidence="2" type="ORF">OBBRIDRAFT_829891</name>
</gene>
<dbReference type="EMBL" id="KV722330">
    <property type="protein sequence ID" value="OCH96461.1"/>
    <property type="molecule type" value="Genomic_DNA"/>
</dbReference>
<feature type="region of interest" description="Disordered" evidence="1">
    <location>
        <begin position="525"/>
        <end position="641"/>
    </location>
</feature>
<keyword evidence="3" id="KW-1185">Reference proteome</keyword>
<protein>
    <submittedName>
        <fullName evidence="2">Uncharacterized protein</fullName>
    </submittedName>
</protein>